<evidence type="ECO:0000256" key="2">
    <source>
        <dbReference type="ARBA" id="ARBA00022676"/>
    </source>
</evidence>
<evidence type="ECO:0000256" key="3">
    <source>
        <dbReference type="ARBA" id="ARBA00022679"/>
    </source>
</evidence>
<dbReference type="SUPFAM" id="SSF53756">
    <property type="entry name" value="UDP-Glycosyltransferase/glycogen phosphorylase"/>
    <property type="match status" value="1"/>
</dbReference>
<sequence length="477" mass="52064">MSSTSATHILVFPYPAQGHMLPLLDLTHQLSLRGLIITILVTPNNLPTLTPLLSANPSIQTLLLPFPPHPQLPQGVENVKDIGNAGNLPIINALAKLHDPLLHWFTSHPSPPVAIISDFFLGWTLRLAHQLNLPRIAFFSSGAFLASVLDYLWRQDAEALRSLPAVDFADLPGSPSLKQDHLPSLWRFYRESDPDTKFLKDGVLANFASWGCIFNSFHQLEGRYLDYLSRRLMVIGGQDNARVYGVGPLSLVGIVTSNGNPEEDPHSAGIMSWLDACPDAGSVLYVCFGSQKLLNKQQVEALASGLQKSGTRFIWVVKTGTEAGFVPEGFEELVGERGLIIKGWAPQVTILSHRAVGGFLSHCGWNSVLEGIVGGAMILGWPMEADQFVNARLLVEEMGVAVRVCEGAHSVPDPEHLARVIDESMVGDTAMKVRAKEVRDKAFEAVTTTNGSSSRDLDALVKHLEHLPPYPAEISFC</sequence>
<evidence type="ECO:0000313" key="4">
    <source>
        <dbReference type="EMBL" id="SPC78533.1"/>
    </source>
</evidence>
<evidence type="ECO:0000256" key="1">
    <source>
        <dbReference type="ARBA" id="ARBA00009995"/>
    </source>
</evidence>
<dbReference type="CDD" id="cd03784">
    <property type="entry name" value="GT1_Gtf-like"/>
    <property type="match status" value="1"/>
</dbReference>
<dbReference type="Pfam" id="PF00201">
    <property type="entry name" value="UDPGT"/>
    <property type="match status" value="1"/>
</dbReference>
<organism evidence="4">
    <name type="scientific">Fagus sylvatica</name>
    <name type="common">Beechnut</name>
    <dbReference type="NCBI Taxonomy" id="28930"/>
    <lineage>
        <taxon>Eukaryota</taxon>
        <taxon>Viridiplantae</taxon>
        <taxon>Streptophyta</taxon>
        <taxon>Embryophyta</taxon>
        <taxon>Tracheophyta</taxon>
        <taxon>Spermatophyta</taxon>
        <taxon>Magnoliopsida</taxon>
        <taxon>eudicotyledons</taxon>
        <taxon>Gunneridae</taxon>
        <taxon>Pentapetalae</taxon>
        <taxon>rosids</taxon>
        <taxon>fabids</taxon>
        <taxon>Fagales</taxon>
        <taxon>Fagaceae</taxon>
        <taxon>Fagus</taxon>
    </lineage>
</organism>
<gene>
    <name evidence="4" type="ORF">FSB_LOCUS6415</name>
</gene>
<dbReference type="AlphaFoldDB" id="A0A2N9EUR5"/>
<dbReference type="FunFam" id="3.40.50.2000:FF:000064">
    <property type="entry name" value="Glycosyltransferase"/>
    <property type="match status" value="1"/>
</dbReference>
<accession>A0A2N9EUR5</accession>
<evidence type="ECO:0008006" key="5">
    <source>
        <dbReference type="Google" id="ProtNLM"/>
    </source>
</evidence>
<keyword evidence="3" id="KW-0808">Transferase</keyword>
<dbReference type="PANTHER" id="PTHR48047">
    <property type="entry name" value="GLYCOSYLTRANSFERASE"/>
    <property type="match status" value="1"/>
</dbReference>
<protein>
    <recommendedName>
        <fullName evidence="5">Glycosyltransferase</fullName>
    </recommendedName>
</protein>
<reference evidence="4" key="1">
    <citation type="submission" date="2018-02" db="EMBL/GenBank/DDBJ databases">
        <authorList>
            <person name="Cohen D.B."/>
            <person name="Kent A.D."/>
        </authorList>
    </citation>
    <scope>NUCLEOTIDE SEQUENCE</scope>
</reference>
<comment type="similarity">
    <text evidence="1">Belongs to the UDP-glycosyltransferase family.</text>
</comment>
<dbReference type="InterPro" id="IPR002213">
    <property type="entry name" value="UDP_glucos_trans"/>
</dbReference>
<proteinExistence type="inferred from homology"/>
<dbReference type="GO" id="GO:0035251">
    <property type="term" value="F:UDP-glucosyltransferase activity"/>
    <property type="evidence" value="ECO:0007669"/>
    <property type="project" value="TreeGrafter"/>
</dbReference>
<dbReference type="PANTHER" id="PTHR48047:SF28">
    <property type="entry name" value="F11M15.8 PROTEIN"/>
    <property type="match status" value="1"/>
</dbReference>
<name>A0A2N9EUR5_FAGSY</name>
<dbReference type="Gene3D" id="3.40.50.2000">
    <property type="entry name" value="Glycogen Phosphorylase B"/>
    <property type="match status" value="2"/>
</dbReference>
<dbReference type="EMBL" id="OIVN01000335">
    <property type="protein sequence ID" value="SPC78533.1"/>
    <property type="molecule type" value="Genomic_DNA"/>
</dbReference>
<keyword evidence="2" id="KW-0328">Glycosyltransferase</keyword>